<dbReference type="Proteomes" id="UP000193083">
    <property type="component" value="Unassembled WGS sequence"/>
</dbReference>
<gene>
    <name evidence="2" type="ORF">SAMN02982922_0069</name>
</gene>
<protein>
    <submittedName>
        <fullName evidence="2">Outer membrane protein TolC</fullName>
    </submittedName>
</protein>
<evidence type="ECO:0000313" key="3">
    <source>
        <dbReference type="Proteomes" id="UP000193083"/>
    </source>
</evidence>
<keyword evidence="3" id="KW-1185">Reference proteome</keyword>
<accession>A0A1X7MMW7</accession>
<dbReference type="PROSITE" id="PS51257">
    <property type="entry name" value="PROKAR_LIPOPROTEIN"/>
    <property type="match status" value="1"/>
</dbReference>
<dbReference type="EMBL" id="FXBL01000002">
    <property type="protein sequence ID" value="SMH26182.1"/>
    <property type="molecule type" value="Genomic_DNA"/>
</dbReference>
<keyword evidence="1" id="KW-0732">Signal</keyword>
<organism evidence="2 3">
    <name type="scientific">Mesorhizobium australicum</name>
    <dbReference type="NCBI Taxonomy" id="536018"/>
    <lineage>
        <taxon>Bacteria</taxon>
        <taxon>Pseudomonadati</taxon>
        <taxon>Pseudomonadota</taxon>
        <taxon>Alphaproteobacteria</taxon>
        <taxon>Hyphomicrobiales</taxon>
        <taxon>Phyllobacteriaceae</taxon>
        <taxon>Mesorhizobium</taxon>
    </lineage>
</organism>
<evidence type="ECO:0000256" key="1">
    <source>
        <dbReference type="SAM" id="SignalP"/>
    </source>
</evidence>
<dbReference type="PANTHER" id="PTHR30203">
    <property type="entry name" value="OUTER MEMBRANE CATION EFFLUX PROTEIN"/>
    <property type="match status" value="1"/>
</dbReference>
<name>A0A1X7MMW7_9HYPH</name>
<dbReference type="AlphaFoldDB" id="A0A1X7MMW7"/>
<dbReference type="GO" id="GO:0015562">
    <property type="term" value="F:efflux transmembrane transporter activity"/>
    <property type="evidence" value="ECO:0007669"/>
    <property type="project" value="InterPro"/>
</dbReference>
<dbReference type="PANTHER" id="PTHR30203:SF24">
    <property type="entry name" value="BLR4935 PROTEIN"/>
    <property type="match status" value="1"/>
</dbReference>
<feature type="signal peptide" evidence="1">
    <location>
        <begin position="1"/>
        <end position="22"/>
    </location>
</feature>
<dbReference type="Gene3D" id="1.20.1600.10">
    <property type="entry name" value="Outer membrane efflux proteins (OEP)"/>
    <property type="match status" value="1"/>
</dbReference>
<dbReference type="RefSeq" id="WP_085462409.1">
    <property type="nucleotide sequence ID" value="NZ_FXBL01000002.1"/>
</dbReference>
<reference evidence="2 3" key="1">
    <citation type="submission" date="2017-04" db="EMBL/GenBank/DDBJ databases">
        <authorList>
            <person name="Afonso C.L."/>
            <person name="Miller P.J."/>
            <person name="Scott M.A."/>
            <person name="Spackman E."/>
            <person name="Goraichik I."/>
            <person name="Dimitrov K.M."/>
            <person name="Suarez D.L."/>
            <person name="Swayne D.E."/>
        </authorList>
    </citation>
    <scope>NUCLEOTIDE SEQUENCE [LARGE SCALE GENOMIC DNA]</scope>
    <source>
        <strain evidence="2 3">B5P</strain>
    </source>
</reference>
<dbReference type="SUPFAM" id="SSF56954">
    <property type="entry name" value="Outer membrane efflux proteins (OEP)"/>
    <property type="match status" value="1"/>
</dbReference>
<proteinExistence type="predicted"/>
<feature type="chain" id="PRO_5013141017" evidence="1">
    <location>
        <begin position="23"/>
        <end position="485"/>
    </location>
</feature>
<evidence type="ECO:0000313" key="2">
    <source>
        <dbReference type="EMBL" id="SMH26182.1"/>
    </source>
</evidence>
<sequence length="485" mass="52026">MRVAARIVIPALALLTAGCATTTGSVDTNDPQSGFTTVAMRTQAATGKTPVWVQSTAEAQALTEQTRRLVKAGPVGADVAVQAALLNNKGLQAAYADIGLSAADVWQESLLVNPRVSVGVMTLDAVRTVEAAVVSNILALMTREKRVAVADARFRQAQLRAAEETLRLAAATRRAWVDAVAAQENVSMLAQAQVSADAAAALARKLGETGAFTKTGQAREFVFNAELAGQAAQARLEARQSREELTRLMGLWGADISYKLPGRLPALPKGAPGRKAIEREALQQRVDLEIAKLELEALAREYKLTAATRYLTDLELLTGVEAEREEDEEEGGSKTVVTPRIEVEFVIPVFDTGKPRMRKAELAYMQAANRLAEKAVNIRSEARAAYDAYRSTYDIARHYRNSVVPLRKKIEDESVLTYNGMITNTFELLADTRARIEANIQALQARQAFWIADVNLGTAVHGGGEGGASSETITASAAADGGAAH</sequence>
<dbReference type="InterPro" id="IPR010131">
    <property type="entry name" value="MdtP/NodT-like"/>
</dbReference>